<dbReference type="EMBL" id="JACGCM010000715">
    <property type="protein sequence ID" value="KAF6167910.1"/>
    <property type="molecule type" value="Genomic_DNA"/>
</dbReference>
<dbReference type="Proteomes" id="UP000541444">
    <property type="component" value="Unassembled WGS sequence"/>
</dbReference>
<reference evidence="2 3" key="1">
    <citation type="journal article" date="2020" name="IScience">
        <title>Genome Sequencing of the Endangered Kingdonia uniflora (Circaeasteraceae, Ranunculales) Reveals Potential Mechanisms of Evolutionary Specialization.</title>
        <authorList>
            <person name="Sun Y."/>
            <person name="Deng T."/>
            <person name="Zhang A."/>
            <person name="Moore M.J."/>
            <person name="Landis J.B."/>
            <person name="Lin N."/>
            <person name="Zhang H."/>
            <person name="Zhang X."/>
            <person name="Huang J."/>
            <person name="Zhang X."/>
            <person name="Sun H."/>
            <person name="Wang H."/>
        </authorList>
    </citation>
    <scope>NUCLEOTIDE SEQUENCE [LARGE SCALE GENOMIC DNA]</scope>
    <source>
        <strain evidence="2">TB1705</strain>
        <tissue evidence="2">Leaf</tissue>
    </source>
</reference>
<evidence type="ECO:0000313" key="2">
    <source>
        <dbReference type="EMBL" id="KAF6167910.1"/>
    </source>
</evidence>
<feature type="non-terminal residue" evidence="2">
    <location>
        <position position="116"/>
    </location>
</feature>
<comment type="caution">
    <text evidence="2">The sequence shown here is derived from an EMBL/GenBank/DDBJ whole genome shotgun (WGS) entry which is preliminary data.</text>
</comment>
<keyword evidence="3" id="KW-1185">Reference proteome</keyword>
<evidence type="ECO:0000313" key="3">
    <source>
        <dbReference type="Proteomes" id="UP000541444"/>
    </source>
</evidence>
<protein>
    <submittedName>
        <fullName evidence="2">Uncharacterized protein</fullName>
    </submittedName>
</protein>
<evidence type="ECO:0000256" key="1">
    <source>
        <dbReference type="SAM" id="MobiDB-lite"/>
    </source>
</evidence>
<proteinExistence type="predicted"/>
<organism evidence="2 3">
    <name type="scientific">Kingdonia uniflora</name>
    <dbReference type="NCBI Taxonomy" id="39325"/>
    <lineage>
        <taxon>Eukaryota</taxon>
        <taxon>Viridiplantae</taxon>
        <taxon>Streptophyta</taxon>
        <taxon>Embryophyta</taxon>
        <taxon>Tracheophyta</taxon>
        <taxon>Spermatophyta</taxon>
        <taxon>Magnoliopsida</taxon>
        <taxon>Ranunculales</taxon>
        <taxon>Circaeasteraceae</taxon>
        <taxon>Kingdonia</taxon>
    </lineage>
</organism>
<sequence length="116" mass="12906">MPNYHDLDEICIKSTATGQYARSAKDLKSEKLSDANITQIQDSSDNTVMEDDSPLVNNEVEKTKKKKKRKLPETTSIVEGSKKEKMSSGEGIIDALKSIESAVDGMKNRRSESQKK</sequence>
<feature type="region of interest" description="Disordered" evidence="1">
    <location>
        <begin position="60"/>
        <end position="89"/>
    </location>
</feature>
<name>A0A7J7NLM1_9MAGN</name>
<gene>
    <name evidence="2" type="ORF">GIB67_027688</name>
</gene>
<dbReference type="AlphaFoldDB" id="A0A7J7NLM1"/>
<accession>A0A7J7NLM1</accession>